<dbReference type="EMBL" id="FCQH01000019">
    <property type="protein sequence ID" value="CVL07167.1"/>
    <property type="molecule type" value="Genomic_DNA"/>
</dbReference>
<gene>
    <name evidence="2" type="ORF">FMAN_15300</name>
</gene>
<keyword evidence="3" id="KW-1185">Reference proteome</keyword>
<dbReference type="AlphaFoldDB" id="A0A1L7UHF6"/>
<dbReference type="RefSeq" id="XP_041690324.1">
    <property type="nucleotide sequence ID" value="XM_041824888.1"/>
</dbReference>
<accession>A0A1L7UHF6</accession>
<dbReference type="Proteomes" id="UP000184255">
    <property type="component" value="Unassembled WGS sequence"/>
</dbReference>
<evidence type="ECO:0000313" key="2">
    <source>
        <dbReference type="EMBL" id="CVL07167.1"/>
    </source>
</evidence>
<dbReference type="GeneID" id="65094542"/>
<comment type="caution">
    <text evidence="2">The sequence shown here is derived from an EMBL/GenBank/DDBJ whole genome shotgun (WGS) entry which is preliminary data.</text>
</comment>
<dbReference type="VEuPathDB" id="FungiDB:FMAN_15300"/>
<proteinExistence type="predicted"/>
<organism evidence="2 3">
    <name type="scientific">Fusarium mangiferae</name>
    <name type="common">Mango malformation disease fungus</name>
    <dbReference type="NCBI Taxonomy" id="192010"/>
    <lineage>
        <taxon>Eukaryota</taxon>
        <taxon>Fungi</taxon>
        <taxon>Dikarya</taxon>
        <taxon>Ascomycota</taxon>
        <taxon>Pezizomycotina</taxon>
        <taxon>Sordariomycetes</taxon>
        <taxon>Hypocreomycetidae</taxon>
        <taxon>Hypocreales</taxon>
        <taxon>Nectriaceae</taxon>
        <taxon>Fusarium</taxon>
        <taxon>Fusarium fujikuroi species complex</taxon>
    </lineage>
</organism>
<reference evidence="3" key="1">
    <citation type="journal article" date="2016" name="Genome Biol. Evol.">
        <title>Comparative 'omics' of the Fusarium fujikuroi species complex highlights differences in genetic potential and metabolite synthesis.</title>
        <authorList>
            <person name="Niehaus E.-M."/>
            <person name="Muensterkoetter M."/>
            <person name="Proctor R.H."/>
            <person name="Brown D.W."/>
            <person name="Sharon A."/>
            <person name="Idan Y."/>
            <person name="Oren-Young L."/>
            <person name="Sieber C.M."/>
            <person name="Novak O."/>
            <person name="Pencik A."/>
            <person name="Tarkowska D."/>
            <person name="Hromadova K."/>
            <person name="Freeman S."/>
            <person name="Maymon M."/>
            <person name="Elazar M."/>
            <person name="Youssef S.A."/>
            <person name="El-Shabrawy E.S.M."/>
            <person name="Shalaby A.B.A."/>
            <person name="Houterman P."/>
            <person name="Brock N.L."/>
            <person name="Burkhardt I."/>
            <person name="Tsavkelova E.A."/>
            <person name="Dickschat J.S."/>
            <person name="Galuszka P."/>
            <person name="Gueldener U."/>
            <person name="Tudzynski B."/>
        </authorList>
    </citation>
    <scope>NUCLEOTIDE SEQUENCE [LARGE SCALE GENOMIC DNA]</scope>
    <source>
        <strain evidence="3">MRC7560</strain>
    </source>
</reference>
<feature type="region of interest" description="Disordered" evidence="1">
    <location>
        <begin position="61"/>
        <end position="80"/>
    </location>
</feature>
<name>A0A1L7UHF6_FUSMA</name>
<protein>
    <submittedName>
        <fullName evidence="2">Uncharacterized protein</fullName>
    </submittedName>
</protein>
<sequence length="159" mass="18263">MPDAEQPALDKNKFDNQVEFPQALIDAPAEDRNGRVKTLHAALSHDLFSLAFLPLRKHVSPTTNHERVNEPQQETPRLNDGHLLCRSFPQDLRLAEPYNTTTFVDQVDSPDKIFYVDNNLHNVQMPSQIHHPLARQHRHLALCPMLLHVSARSMLRQDL</sequence>
<evidence type="ECO:0000313" key="3">
    <source>
        <dbReference type="Proteomes" id="UP000184255"/>
    </source>
</evidence>
<evidence type="ECO:0000256" key="1">
    <source>
        <dbReference type="SAM" id="MobiDB-lite"/>
    </source>
</evidence>